<dbReference type="KEGG" id="mmt:Metme_4032"/>
<organism evidence="1 2">
    <name type="scientific">Methylomonas methanica (strain DSM 25384 / MC09)</name>
    <dbReference type="NCBI Taxonomy" id="857087"/>
    <lineage>
        <taxon>Bacteria</taxon>
        <taxon>Pseudomonadati</taxon>
        <taxon>Pseudomonadota</taxon>
        <taxon>Gammaproteobacteria</taxon>
        <taxon>Methylococcales</taxon>
        <taxon>Methylococcaceae</taxon>
        <taxon>Methylomonas</taxon>
    </lineage>
</organism>
<evidence type="ECO:0000313" key="1">
    <source>
        <dbReference type="EMBL" id="AEG02385.1"/>
    </source>
</evidence>
<keyword evidence="2" id="KW-1185">Reference proteome</keyword>
<dbReference type="STRING" id="857087.Metme_4032"/>
<dbReference type="HOGENOM" id="CLU_179214_0_0_6"/>
<reference key="2">
    <citation type="submission" date="2011-05" db="EMBL/GenBank/DDBJ databases">
        <title>Complete genome sequence of the aerobic marine methanotroph Methylomonas methanica MC09.</title>
        <authorList>
            <person name="Boden R."/>
            <person name="Cunliffe M."/>
            <person name="Scanlan J."/>
            <person name="Moussard H."/>
            <person name="Kits K.D."/>
            <person name="Klotz M."/>
            <person name="Jetten M."/>
            <person name="Vuilleumier S."/>
            <person name="Han J."/>
            <person name="Peters L."/>
            <person name="Mikhailova N."/>
            <person name="Teshima H."/>
            <person name="Tapia R."/>
            <person name="Kyrpides N."/>
            <person name="Ivanova N."/>
            <person name="Pagani I."/>
            <person name="Cheng J.-F."/>
            <person name="Goodwin L."/>
            <person name="Han C."/>
            <person name="Hauser L."/>
            <person name="Land M."/>
            <person name="Lapidus A."/>
            <person name="Lucas S."/>
            <person name="Pitluck S."/>
            <person name="Woyke T."/>
            <person name="Stein L.Y."/>
            <person name="Murrell C."/>
        </authorList>
    </citation>
    <scope>NUCLEOTIDE SEQUENCE</scope>
    <source>
        <strain>MC09</strain>
    </source>
</reference>
<sequence length="103" mass="11562">MGSKLTPKHQALYSAVDEVRHYIWDPIGVSGVPQARDEYHGYLPHVFSLLRNGASEESIAVYLGKVVTDRMGLPANPQHDREVVSILADWKDAIDEKFDNLIC</sequence>
<evidence type="ECO:0000313" key="2">
    <source>
        <dbReference type="Proteomes" id="UP000008888"/>
    </source>
</evidence>
<name>F9ZZJ2_METMM</name>
<dbReference type="AlphaFoldDB" id="F9ZZJ2"/>
<reference evidence="1 2" key="1">
    <citation type="journal article" date="2011" name="J. Bacteriol.">
        <title>Complete Genome Sequence of the Aerobic Marine Methanotroph Methylomonas methanica MC09.</title>
        <authorList>
            <person name="Boden R."/>
            <person name="Cunliffe M."/>
            <person name="Scanlan J."/>
            <person name="Moussard H."/>
            <person name="Kits K.D."/>
            <person name="Klotz M.G."/>
            <person name="Jetten M.S."/>
            <person name="Vuilleumier S."/>
            <person name="Han J."/>
            <person name="Peters L."/>
            <person name="Mikhailova N."/>
            <person name="Teshima H."/>
            <person name="Tapia R."/>
            <person name="Kyrpides N."/>
            <person name="Ivanova N."/>
            <person name="Pagani I."/>
            <person name="Cheng J.F."/>
            <person name="Goodwin L."/>
            <person name="Han C."/>
            <person name="Hauser L."/>
            <person name="Land M.L."/>
            <person name="Lapidus A."/>
            <person name="Lucas S."/>
            <person name="Pitluck S."/>
            <person name="Woyke T."/>
            <person name="Stein L."/>
            <person name="Murrell J.C."/>
        </authorList>
    </citation>
    <scope>NUCLEOTIDE SEQUENCE [LARGE SCALE GENOMIC DNA]</scope>
    <source>
        <strain evidence="1 2">MC09</strain>
    </source>
</reference>
<dbReference type="EMBL" id="CP002738">
    <property type="protein sequence ID" value="AEG02385.1"/>
    <property type="molecule type" value="Genomic_DNA"/>
</dbReference>
<dbReference type="eggNOG" id="ENOG5031EDF">
    <property type="taxonomic scope" value="Bacteria"/>
</dbReference>
<proteinExistence type="predicted"/>
<protein>
    <submittedName>
        <fullName evidence="1">Uncharacterized protein</fullName>
    </submittedName>
</protein>
<accession>F9ZZJ2</accession>
<dbReference type="Proteomes" id="UP000008888">
    <property type="component" value="Chromosome"/>
</dbReference>
<dbReference type="RefSeq" id="WP_013820601.1">
    <property type="nucleotide sequence ID" value="NC_015572.1"/>
</dbReference>
<gene>
    <name evidence="1" type="ordered locus">Metme_4032</name>
</gene>
<dbReference type="OrthoDB" id="773332at2"/>
<reference evidence="2" key="3">
    <citation type="submission" date="2011-05" db="EMBL/GenBank/DDBJ databases">
        <title>Complete sequence of Methylomonas methanica MC09.</title>
        <authorList>
            <consortium name="US DOE Joint Genome Institute"/>
            <person name="Lucas S."/>
            <person name="Han J."/>
            <person name="Lapidus A."/>
            <person name="Cheng J.-F."/>
            <person name="Goodwin L."/>
            <person name="Pitluck S."/>
            <person name="Peters L."/>
            <person name="Mikhailova N."/>
            <person name="Teshima H."/>
            <person name="Han C."/>
            <person name="Tapia R."/>
            <person name="Land M."/>
            <person name="Hauser L."/>
            <person name="Kyrpides N."/>
            <person name="Ivanova N."/>
            <person name="Pagani I."/>
            <person name="Stein L."/>
            <person name="Woyke T."/>
        </authorList>
    </citation>
    <scope>NUCLEOTIDE SEQUENCE [LARGE SCALE GENOMIC DNA]</scope>
    <source>
        <strain evidence="2">MC09</strain>
    </source>
</reference>